<reference evidence="2 5" key="2">
    <citation type="submission" date="2024-06" db="EMBL/GenBank/DDBJ databases">
        <title>Genomic Encyclopedia of Type Strains, Phase IV (KMG-IV): sequencing the most valuable type-strain genomes for metagenomic binning, comparative biology and taxonomic classification.</title>
        <authorList>
            <person name="Goeker M."/>
        </authorList>
    </citation>
    <scope>NUCLEOTIDE SEQUENCE [LARGE SCALE GENOMIC DNA]</scope>
    <source>
        <strain evidence="2 5">D-501</strain>
    </source>
</reference>
<feature type="domain" description="RES" evidence="1">
    <location>
        <begin position="15"/>
        <end position="141"/>
    </location>
</feature>
<dbReference type="AlphaFoldDB" id="A0A5C1Q437"/>
<dbReference type="RefSeq" id="WP_149504100.1">
    <property type="nucleotide sequence ID" value="NZ_CP035708.1"/>
</dbReference>
<evidence type="ECO:0000313" key="2">
    <source>
        <dbReference type="EMBL" id="MET3605302.1"/>
    </source>
</evidence>
<accession>A0A5C1Q437</accession>
<evidence type="ECO:0000313" key="3">
    <source>
        <dbReference type="EMBL" id="QEN01414.1"/>
    </source>
</evidence>
<dbReference type="InterPro" id="IPR014914">
    <property type="entry name" value="RES_dom"/>
</dbReference>
<organism evidence="3 4">
    <name type="scientific">Sphaerotilus sulfidivorans</name>
    <dbReference type="NCBI Taxonomy" id="639200"/>
    <lineage>
        <taxon>Bacteria</taxon>
        <taxon>Pseudomonadati</taxon>
        <taxon>Pseudomonadota</taxon>
        <taxon>Betaproteobacteria</taxon>
        <taxon>Burkholderiales</taxon>
        <taxon>Sphaerotilaceae</taxon>
        <taxon>Sphaerotilus</taxon>
    </lineage>
</organism>
<name>A0A5C1Q437_9BURK</name>
<sequence>MKVWRLCRQPFAATALEGIGGLHASGRWHRRGRPIVYAASSAALAALEVLVHVDPLDAPDDLRLLTIELPDDIGIERVEVADLPARWIQVPAPDELAALGTDWLMSRRSVALSVPSAVIPIERNLLLNPRHPGIERVRVVDDTPFTFDPRLLQG</sequence>
<dbReference type="Proteomes" id="UP001549111">
    <property type="component" value="Unassembled WGS sequence"/>
</dbReference>
<proteinExistence type="predicted"/>
<reference evidence="3 4" key="1">
    <citation type="submission" date="2019-02" db="EMBL/GenBank/DDBJ databases">
        <title>Complete Genome Sequence and Methylome Analysis of Sphaerotilus natans subsp. sulfidivorans D-507.</title>
        <authorList>
            <person name="Fomenkov A."/>
            <person name="Gridneva E."/>
            <person name="Smolyakov D."/>
            <person name="Dubinina G."/>
            <person name="Vincze T."/>
            <person name="Grabovich M."/>
            <person name="Roberts R.J."/>
        </authorList>
    </citation>
    <scope>NUCLEOTIDE SEQUENCE [LARGE SCALE GENOMIC DNA]</scope>
    <source>
        <strain evidence="3 4">D-507</strain>
    </source>
</reference>
<evidence type="ECO:0000313" key="4">
    <source>
        <dbReference type="Proteomes" id="UP000323522"/>
    </source>
</evidence>
<evidence type="ECO:0000259" key="1">
    <source>
        <dbReference type="SMART" id="SM00953"/>
    </source>
</evidence>
<protein>
    <submittedName>
        <fullName evidence="3">RES domain-containing protein</fullName>
    </submittedName>
</protein>
<dbReference type="Pfam" id="PF08808">
    <property type="entry name" value="RES"/>
    <property type="match status" value="1"/>
</dbReference>
<dbReference type="OrthoDB" id="9789501at2"/>
<dbReference type="SMART" id="SM00953">
    <property type="entry name" value="RES"/>
    <property type="match status" value="1"/>
</dbReference>
<dbReference type="KEGG" id="snn:EWH46_11895"/>
<gene>
    <name evidence="2" type="ORF">ABIC99_003129</name>
    <name evidence="3" type="ORF">EWH46_11895</name>
</gene>
<dbReference type="EMBL" id="JBEPLS010000014">
    <property type="protein sequence ID" value="MET3605302.1"/>
    <property type="molecule type" value="Genomic_DNA"/>
</dbReference>
<dbReference type="Proteomes" id="UP000323522">
    <property type="component" value="Chromosome"/>
</dbReference>
<keyword evidence="5" id="KW-1185">Reference proteome</keyword>
<evidence type="ECO:0000313" key="5">
    <source>
        <dbReference type="Proteomes" id="UP001549111"/>
    </source>
</evidence>
<dbReference type="EMBL" id="CP035708">
    <property type="protein sequence ID" value="QEN01414.1"/>
    <property type="molecule type" value="Genomic_DNA"/>
</dbReference>